<keyword evidence="3" id="KW-1185">Reference proteome</keyword>
<name>A0A371EDZ8_MUCPR</name>
<organism evidence="2 3">
    <name type="scientific">Mucuna pruriens</name>
    <name type="common">Velvet bean</name>
    <name type="synonym">Dolichos pruriens</name>
    <dbReference type="NCBI Taxonomy" id="157652"/>
    <lineage>
        <taxon>Eukaryota</taxon>
        <taxon>Viridiplantae</taxon>
        <taxon>Streptophyta</taxon>
        <taxon>Embryophyta</taxon>
        <taxon>Tracheophyta</taxon>
        <taxon>Spermatophyta</taxon>
        <taxon>Magnoliopsida</taxon>
        <taxon>eudicotyledons</taxon>
        <taxon>Gunneridae</taxon>
        <taxon>Pentapetalae</taxon>
        <taxon>rosids</taxon>
        <taxon>fabids</taxon>
        <taxon>Fabales</taxon>
        <taxon>Fabaceae</taxon>
        <taxon>Papilionoideae</taxon>
        <taxon>50 kb inversion clade</taxon>
        <taxon>NPAAA clade</taxon>
        <taxon>indigoferoid/millettioid clade</taxon>
        <taxon>Phaseoleae</taxon>
        <taxon>Mucuna</taxon>
    </lineage>
</organism>
<sequence>MSNIPSILERVGPTLVYPTTHQLDRLVCDAEVEVQDTIFYQQPSPPHSRSLGQPSVYRSPTTMDGLRTRAISYIQMEEMVEFRDSICTGQSLVSHVAKEHGHFEHVG</sequence>
<feature type="compositionally biased region" description="Polar residues" evidence="1">
    <location>
        <begin position="50"/>
        <end position="61"/>
    </location>
</feature>
<dbReference type="Proteomes" id="UP000257109">
    <property type="component" value="Unassembled WGS sequence"/>
</dbReference>
<evidence type="ECO:0000313" key="2">
    <source>
        <dbReference type="EMBL" id="RDX64263.1"/>
    </source>
</evidence>
<comment type="caution">
    <text evidence="2">The sequence shown here is derived from an EMBL/GenBank/DDBJ whole genome shotgun (WGS) entry which is preliminary data.</text>
</comment>
<dbReference type="AlphaFoldDB" id="A0A371EDZ8"/>
<dbReference type="EMBL" id="QJKJ01014463">
    <property type="protein sequence ID" value="RDX64263.1"/>
    <property type="molecule type" value="Genomic_DNA"/>
</dbReference>
<protein>
    <submittedName>
        <fullName evidence="2">Uncharacterized protein</fullName>
    </submittedName>
</protein>
<feature type="region of interest" description="Disordered" evidence="1">
    <location>
        <begin position="39"/>
        <end position="61"/>
    </location>
</feature>
<feature type="non-terminal residue" evidence="2">
    <location>
        <position position="1"/>
    </location>
</feature>
<evidence type="ECO:0000256" key="1">
    <source>
        <dbReference type="SAM" id="MobiDB-lite"/>
    </source>
</evidence>
<evidence type="ECO:0000313" key="3">
    <source>
        <dbReference type="Proteomes" id="UP000257109"/>
    </source>
</evidence>
<proteinExistence type="predicted"/>
<reference evidence="2" key="1">
    <citation type="submission" date="2018-05" db="EMBL/GenBank/DDBJ databases">
        <title>Draft genome of Mucuna pruriens seed.</title>
        <authorList>
            <person name="Nnadi N.E."/>
            <person name="Vos R."/>
            <person name="Hasami M.H."/>
            <person name="Devisetty U.K."/>
            <person name="Aguiy J.C."/>
        </authorList>
    </citation>
    <scope>NUCLEOTIDE SEQUENCE [LARGE SCALE GENOMIC DNA]</scope>
    <source>
        <strain evidence="2">JCA_2017</strain>
    </source>
</reference>
<accession>A0A371EDZ8</accession>
<gene>
    <name evidence="2" type="ORF">CR513_57201</name>
</gene>